<dbReference type="GO" id="GO:0005829">
    <property type="term" value="C:cytosol"/>
    <property type="evidence" value="ECO:0007669"/>
    <property type="project" value="TreeGrafter"/>
</dbReference>
<dbReference type="EMBL" id="QXEV01000002">
    <property type="protein sequence ID" value="RIA78262.1"/>
    <property type="molecule type" value="Genomic_DNA"/>
</dbReference>
<evidence type="ECO:0000313" key="5">
    <source>
        <dbReference type="Proteomes" id="UP000266506"/>
    </source>
</evidence>
<dbReference type="GO" id="GO:0046872">
    <property type="term" value="F:metal ion binding"/>
    <property type="evidence" value="ECO:0007669"/>
    <property type="project" value="InterPro"/>
</dbReference>
<protein>
    <submittedName>
        <fullName evidence="4">Uncharacterized protein</fullName>
    </submittedName>
</protein>
<dbReference type="Gene3D" id="1.20.1090.10">
    <property type="entry name" value="Dehydroquinate synthase-like - alpha domain"/>
    <property type="match status" value="1"/>
</dbReference>
<dbReference type="InParanoid" id="A0A397RYA5"/>
<dbReference type="PANTHER" id="PTHR43633:SF1">
    <property type="entry name" value="ALCOHOL DEHYDROGENASE YQHD"/>
    <property type="match status" value="1"/>
</dbReference>
<dbReference type="SUPFAM" id="SSF56796">
    <property type="entry name" value="Dehydroquinate synthase-like"/>
    <property type="match status" value="1"/>
</dbReference>
<dbReference type="GO" id="GO:0008106">
    <property type="term" value="F:alcohol dehydrogenase (NADP+) activity"/>
    <property type="evidence" value="ECO:0007669"/>
    <property type="project" value="TreeGrafter"/>
</dbReference>
<dbReference type="GO" id="GO:1990002">
    <property type="term" value="F:methylglyoxal reductase (NADPH) (acetol producing) activity"/>
    <property type="evidence" value="ECO:0007669"/>
    <property type="project" value="TreeGrafter"/>
</dbReference>
<dbReference type="PANTHER" id="PTHR43633">
    <property type="entry name" value="ALCOHOL DEHYDROGENASE YQHD"/>
    <property type="match status" value="1"/>
</dbReference>
<dbReference type="InterPro" id="IPR056798">
    <property type="entry name" value="ADH_Fe_C"/>
</dbReference>
<dbReference type="GO" id="GO:1990362">
    <property type="term" value="F:butanol dehydrogenase (NAD+) activity"/>
    <property type="evidence" value="ECO:0007669"/>
    <property type="project" value="InterPro"/>
</dbReference>
<dbReference type="InterPro" id="IPR044731">
    <property type="entry name" value="BDH-like"/>
</dbReference>
<evidence type="ECO:0000259" key="2">
    <source>
        <dbReference type="Pfam" id="PF00465"/>
    </source>
</evidence>
<gene>
    <name evidence="4" type="ORF">EI71_00210</name>
</gene>
<dbReference type="Proteomes" id="UP000266506">
    <property type="component" value="Unassembled WGS sequence"/>
</dbReference>
<dbReference type="FunFam" id="3.40.50.1970:FF:000003">
    <property type="entry name" value="Alcohol dehydrogenase, iron-containing"/>
    <property type="match status" value="1"/>
</dbReference>
<evidence type="ECO:0000313" key="4">
    <source>
        <dbReference type="EMBL" id="RIA78262.1"/>
    </source>
</evidence>
<keyword evidence="1" id="KW-0560">Oxidoreductase</keyword>
<dbReference type="AlphaFoldDB" id="A0A397RYA5"/>
<keyword evidence="5" id="KW-1185">Reference proteome</keyword>
<dbReference type="Gene3D" id="3.40.50.1970">
    <property type="match status" value="1"/>
</dbReference>
<comment type="caution">
    <text evidence="4">The sequence shown here is derived from an EMBL/GenBank/DDBJ whole genome shotgun (WGS) entry which is preliminary data.</text>
</comment>
<dbReference type="CDD" id="cd08187">
    <property type="entry name" value="BDH"/>
    <property type="match status" value="1"/>
</dbReference>
<evidence type="ECO:0000256" key="1">
    <source>
        <dbReference type="ARBA" id="ARBA00023002"/>
    </source>
</evidence>
<dbReference type="Pfam" id="PF00465">
    <property type="entry name" value="Fe-ADH"/>
    <property type="match status" value="1"/>
</dbReference>
<organism evidence="4 5">
    <name type="scientific">Anaeroplasma bactoclasticum</name>
    <dbReference type="NCBI Taxonomy" id="2088"/>
    <lineage>
        <taxon>Bacteria</taxon>
        <taxon>Bacillati</taxon>
        <taxon>Mycoplasmatota</taxon>
        <taxon>Mollicutes</taxon>
        <taxon>Anaeroplasmatales</taxon>
        <taxon>Anaeroplasmataceae</taxon>
        <taxon>Anaeroplasma</taxon>
    </lineage>
</organism>
<dbReference type="RefSeq" id="WP_211320990.1">
    <property type="nucleotide sequence ID" value="NZ_QXEV01000002.1"/>
</dbReference>
<accession>A0A397RYA5</accession>
<feature type="domain" description="Fe-containing alcohol dehydrogenase-like C-terminal" evidence="3">
    <location>
        <begin position="188"/>
        <end position="388"/>
    </location>
</feature>
<dbReference type="FunCoup" id="A0A397RYA5">
    <property type="interactions" value="33"/>
</dbReference>
<evidence type="ECO:0000259" key="3">
    <source>
        <dbReference type="Pfam" id="PF25137"/>
    </source>
</evidence>
<sequence>MINNFTYNTPTKLIFGSGVIKDLPNVLKEYGKNVLLAYGGGSIKKIGLYDEIYKLLKDFNIIELSGIEPNPKYDPSVLDGVKLCRENKIDVILAVGGGSVLDCAKAISICALYDGEGWDLISGKAFPKDNIPLVDILTLAATGSEYDASAVISYTKINDKRGFGTPYIFPKVSFLDPRYTFSVSKWQTACGSSDAINHVLEQFFNSDSSIINDNMMTSVIKSLMVNVKIALEEPDNYSARSELMYASSLACNGILANGTGRSGWPMHSIEHALSAFFDITHGAGLAIITPQWMREILSDNTLNRFKILGKNLFDIEVNNIKDAEVVIDSFYKFFNSLGISMHLADLGVKEESIDAMADHILKYDSTVGSHMYVNLDKDALVRILKASM</sequence>
<proteinExistence type="predicted"/>
<name>A0A397RYA5_9MOLU</name>
<dbReference type="InterPro" id="IPR001670">
    <property type="entry name" value="ADH_Fe/GldA"/>
</dbReference>
<feature type="domain" description="Alcohol dehydrogenase iron-type/glycerol dehydrogenase GldA" evidence="2">
    <location>
        <begin position="10"/>
        <end position="177"/>
    </location>
</feature>
<reference evidence="4 5" key="1">
    <citation type="submission" date="2018-08" db="EMBL/GenBank/DDBJ databases">
        <title>Genomic Encyclopedia of Archaeal and Bacterial Type Strains, Phase II (KMG-II): from individual species to whole genera.</title>
        <authorList>
            <person name="Goeker M."/>
        </authorList>
    </citation>
    <scope>NUCLEOTIDE SEQUENCE [LARGE SCALE GENOMIC DNA]</scope>
    <source>
        <strain evidence="4 5">ATCC 27112</strain>
    </source>
</reference>
<dbReference type="Pfam" id="PF25137">
    <property type="entry name" value="ADH_Fe_C"/>
    <property type="match status" value="1"/>
</dbReference>